<name>A0A3T5QPV3_ECOLX</name>
<reference evidence="1 2" key="1">
    <citation type="submission" date="2019-10" db="EMBL/GenBank/DDBJ databases">
        <title>Comparative genomic analysis of antimicrobial resistant Escherichia coli of diverse origin.</title>
        <authorList>
            <person name="Ghatak S."/>
            <person name="Milton A.P."/>
            <person name="Rhetso K."/>
            <person name="Purkait D."/>
            <person name="Das S."/>
            <person name="Puro K.-U."/>
            <person name="Shakuntala I."/>
            <person name="Sen A."/>
            <person name="Sanjukta R."/>
            <person name="Priya G.B."/>
            <person name="Mawlong M."/>
            <person name="Lyngdoh V."/>
            <person name="Rynghang J."/>
            <person name="Mawphlang B.L."/>
        </authorList>
    </citation>
    <scope>NUCLEOTIDE SEQUENCE [LARGE SCALE GENOMIC DNA]</scope>
    <source>
        <strain evidence="1 2">SE161</strain>
    </source>
</reference>
<dbReference type="AlphaFoldDB" id="A0A3T5QPV3"/>
<gene>
    <name evidence="1" type="primary">aggA</name>
    <name evidence="1" type="ORF">F9B07_27430</name>
</gene>
<proteinExistence type="predicted"/>
<comment type="caution">
    <text evidence="1">The sequence shown here is derived from an EMBL/GenBank/DDBJ whole genome shotgun (WGS) entry which is preliminary data.</text>
</comment>
<protein>
    <submittedName>
        <fullName evidence="1">Aggregative adherence fimbria I major subunit AggA</fullName>
    </submittedName>
</protein>
<evidence type="ECO:0000313" key="1">
    <source>
        <dbReference type="EMBL" id="MTE92432.1"/>
    </source>
</evidence>
<accession>A0A3T5QPV3</accession>
<evidence type="ECO:0000313" key="2">
    <source>
        <dbReference type="Proteomes" id="UP000486847"/>
    </source>
</evidence>
<dbReference type="Proteomes" id="UP000486847">
    <property type="component" value="Unassembled WGS sequence"/>
</dbReference>
<dbReference type="Gene3D" id="2.60.40.2910">
    <property type="match status" value="1"/>
</dbReference>
<dbReference type="RefSeq" id="WP_001573188.1">
    <property type="nucleotide sequence ID" value="NZ_CAJGEJ010000024.1"/>
</dbReference>
<sequence>MKTLKNMRRKNLCITLGLVSLLSGGANAALQKPTVKTTEIIRLSVTNDCPVTITTFGPSTTVVSSTTPITLGANVTTTDQCVKAGARVWLWGTGAANKWVLQHATVQNQRFTLQPDIDGASDFLAQGTDATIHKKLRTGDKILRASVRVDPKTHVLIPGEYTMTLHTGINF</sequence>
<dbReference type="EMBL" id="WCEW01000078">
    <property type="protein sequence ID" value="MTE92432.1"/>
    <property type="molecule type" value="Genomic_DNA"/>
</dbReference>
<organism evidence="1 2">
    <name type="scientific">Escherichia coli</name>
    <dbReference type="NCBI Taxonomy" id="562"/>
    <lineage>
        <taxon>Bacteria</taxon>
        <taxon>Pseudomonadati</taxon>
        <taxon>Pseudomonadota</taxon>
        <taxon>Gammaproteobacteria</taxon>
        <taxon>Enterobacterales</taxon>
        <taxon>Enterobacteriaceae</taxon>
        <taxon>Escherichia</taxon>
    </lineage>
</organism>